<dbReference type="SUPFAM" id="SSF47699">
    <property type="entry name" value="Bifunctional inhibitor/lipid-transfer protein/seed storage 2S albumin"/>
    <property type="match status" value="1"/>
</dbReference>
<reference evidence="3" key="1">
    <citation type="journal article" date="2020" name="Nat. Commun.">
        <title>Genome sequence of the cluster root forming white lupin.</title>
        <authorList>
            <person name="Hufnagel B."/>
            <person name="Marques A."/>
            <person name="Soriano A."/>
            <person name="Marques L."/>
            <person name="Divol F."/>
            <person name="Doumas P."/>
            <person name="Sallet E."/>
            <person name="Mancinotti D."/>
            <person name="Carrere S."/>
            <person name="Marande W."/>
            <person name="Arribat S."/>
            <person name="Keller J."/>
            <person name="Huneau C."/>
            <person name="Blein T."/>
            <person name="Aime D."/>
            <person name="Laguerre M."/>
            <person name="Taylor J."/>
            <person name="Schubert V."/>
            <person name="Nelson M."/>
            <person name="Geu-Flores F."/>
            <person name="Crespi M."/>
            <person name="Gallardo-Guerrero K."/>
            <person name="Delaux P.-M."/>
            <person name="Salse J."/>
            <person name="Berges H."/>
            <person name="Guyot R."/>
            <person name="Gouzy J."/>
            <person name="Peret B."/>
        </authorList>
    </citation>
    <scope>NUCLEOTIDE SEQUENCE [LARGE SCALE GENOMIC DNA]</scope>
    <source>
        <strain evidence="3">cv. Amiga</strain>
    </source>
</reference>
<evidence type="ECO:0000259" key="1">
    <source>
        <dbReference type="SMART" id="SM00499"/>
    </source>
</evidence>
<dbReference type="GO" id="GO:0005504">
    <property type="term" value="F:fatty acid binding"/>
    <property type="evidence" value="ECO:0007669"/>
    <property type="project" value="InterPro"/>
</dbReference>
<dbReference type="Pfam" id="PF14368">
    <property type="entry name" value="LTP_2"/>
    <property type="match status" value="1"/>
</dbReference>
<dbReference type="EMBL" id="WOCE01000004">
    <property type="protein sequence ID" value="KAE9614759.1"/>
    <property type="molecule type" value="Genomic_DNA"/>
</dbReference>
<comment type="caution">
    <text evidence="2">The sequence shown here is derived from an EMBL/GenBank/DDBJ whole genome shotgun (WGS) entry which is preliminary data.</text>
</comment>
<dbReference type="SMART" id="SM00499">
    <property type="entry name" value="AAI"/>
    <property type="match status" value="1"/>
</dbReference>
<sequence length="138" mass="15202">MTDIIMQIIIHYKLTHSMKHDTLHLGNNQPQHLVKYSMAHSSDNMLVQWLVIAMVITMLYDAQGVVFCNIDSNNINVCRAAVTGQHPPPPNRKCCALVRQANLPCLCSYKSVLPSIGINPKNALALPAKCGLRTPPGC</sequence>
<organism evidence="2 3">
    <name type="scientific">Lupinus albus</name>
    <name type="common">White lupine</name>
    <name type="synonym">Lupinus termis</name>
    <dbReference type="NCBI Taxonomy" id="3870"/>
    <lineage>
        <taxon>Eukaryota</taxon>
        <taxon>Viridiplantae</taxon>
        <taxon>Streptophyta</taxon>
        <taxon>Embryophyta</taxon>
        <taxon>Tracheophyta</taxon>
        <taxon>Spermatophyta</taxon>
        <taxon>Magnoliopsida</taxon>
        <taxon>eudicotyledons</taxon>
        <taxon>Gunneridae</taxon>
        <taxon>Pentapetalae</taxon>
        <taxon>rosids</taxon>
        <taxon>fabids</taxon>
        <taxon>Fabales</taxon>
        <taxon>Fabaceae</taxon>
        <taxon>Papilionoideae</taxon>
        <taxon>50 kb inversion clade</taxon>
        <taxon>genistoids sensu lato</taxon>
        <taxon>core genistoids</taxon>
        <taxon>Genisteae</taxon>
        <taxon>Lupinus</taxon>
    </lineage>
</organism>
<dbReference type="InterPro" id="IPR016140">
    <property type="entry name" value="Bifunc_inhib/LTP/seed_store"/>
</dbReference>
<dbReference type="Gene3D" id="1.10.110.10">
    <property type="entry name" value="Plant lipid-transfer and hydrophobic proteins"/>
    <property type="match status" value="1"/>
</dbReference>
<dbReference type="InterPro" id="IPR039265">
    <property type="entry name" value="DIR1-like"/>
</dbReference>
<dbReference type="CDD" id="cd04660">
    <property type="entry name" value="nsLTP_like"/>
    <property type="match status" value="1"/>
</dbReference>
<protein>
    <submittedName>
        <fullName evidence="2">Putative bifunctional inhibitor/plant lipid transfer protein/seed storage helical</fullName>
    </submittedName>
</protein>
<dbReference type="GO" id="GO:0009627">
    <property type="term" value="P:systemic acquired resistance"/>
    <property type="evidence" value="ECO:0007669"/>
    <property type="project" value="InterPro"/>
</dbReference>
<gene>
    <name evidence="2" type="ORF">Lalb_Chr04g0248081</name>
</gene>
<dbReference type="InterPro" id="IPR036312">
    <property type="entry name" value="Bifun_inhib/LTP/seed_sf"/>
</dbReference>
<evidence type="ECO:0000313" key="3">
    <source>
        <dbReference type="Proteomes" id="UP000447434"/>
    </source>
</evidence>
<keyword evidence="3" id="KW-1185">Reference proteome</keyword>
<name>A0A6A4QMD6_LUPAL</name>
<dbReference type="Proteomes" id="UP000447434">
    <property type="component" value="Chromosome 4"/>
</dbReference>
<evidence type="ECO:0000313" key="2">
    <source>
        <dbReference type="EMBL" id="KAE9614759.1"/>
    </source>
</evidence>
<dbReference type="PANTHER" id="PTHR33122:SF43">
    <property type="entry name" value="BIFUNCTIONAL INHIBITOR_PLANT LIPID TRANSFER PROTEIN_SEED STORAGE HELICAL DOMAIN-CONTAINING PROTEIN"/>
    <property type="match status" value="1"/>
</dbReference>
<dbReference type="InterPro" id="IPR044741">
    <property type="entry name" value="NsLTP-like"/>
</dbReference>
<dbReference type="AlphaFoldDB" id="A0A6A4QMD6"/>
<dbReference type="OrthoDB" id="656626at2759"/>
<feature type="domain" description="Bifunctional inhibitor/plant lipid transfer protein/seed storage helical" evidence="1">
    <location>
        <begin position="68"/>
        <end position="138"/>
    </location>
</feature>
<dbReference type="PANTHER" id="PTHR33122">
    <property type="entry name" value="LIPID BINDING PROTEIN-RELATED"/>
    <property type="match status" value="1"/>
</dbReference>
<proteinExistence type="predicted"/>
<accession>A0A6A4QMD6</accession>